<accession>A0A174LPN2</accession>
<dbReference type="Proteomes" id="UP000260642">
    <property type="component" value="Unassembled WGS sequence"/>
</dbReference>
<dbReference type="EMBL" id="QSOB01000004">
    <property type="protein sequence ID" value="RGI69599.1"/>
    <property type="molecule type" value="Genomic_DNA"/>
</dbReference>
<keyword evidence="1" id="KW-1133">Transmembrane helix</keyword>
<evidence type="ECO:0000313" key="5">
    <source>
        <dbReference type="Proteomes" id="UP000260642"/>
    </source>
</evidence>
<reference evidence="2 4" key="1">
    <citation type="submission" date="2015-09" db="EMBL/GenBank/DDBJ databases">
        <authorList>
            <consortium name="Pathogen Informatics"/>
        </authorList>
    </citation>
    <scope>NUCLEOTIDE SEQUENCE [LARGE SCALE GENOMIC DNA]</scope>
    <source>
        <strain evidence="2 4">2789STDY5834884</strain>
    </source>
</reference>
<evidence type="ECO:0000313" key="3">
    <source>
        <dbReference type="EMBL" id="RGI69599.1"/>
    </source>
</evidence>
<keyword evidence="1" id="KW-0812">Transmembrane</keyword>
<dbReference type="EMBL" id="CZAJ01000024">
    <property type="protein sequence ID" value="CUP24547.1"/>
    <property type="molecule type" value="Genomic_DNA"/>
</dbReference>
<name>A0A174LPN2_9FIRM</name>
<keyword evidence="1" id="KW-0472">Membrane</keyword>
<proteinExistence type="predicted"/>
<evidence type="ECO:0000256" key="1">
    <source>
        <dbReference type="SAM" id="Phobius"/>
    </source>
</evidence>
<organism evidence="2 4">
    <name type="scientific">Agathobacter rectalis</name>
    <dbReference type="NCBI Taxonomy" id="39491"/>
    <lineage>
        <taxon>Bacteria</taxon>
        <taxon>Bacillati</taxon>
        <taxon>Bacillota</taxon>
        <taxon>Clostridia</taxon>
        <taxon>Lachnospirales</taxon>
        <taxon>Lachnospiraceae</taxon>
        <taxon>Agathobacter</taxon>
    </lineage>
</organism>
<dbReference type="AlphaFoldDB" id="A0A174LPN2"/>
<dbReference type="RefSeq" id="WP_055274365.1">
    <property type="nucleotide sequence ID" value="NZ_CZAJ01000024.1"/>
</dbReference>
<evidence type="ECO:0000313" key="4">
    <source>
        <dbReference type="Proteomes" id="UP000095602"/>
    </source>
</evidence>
<evidence type="ECO:0000313" key="2">
    <source>
        <dbReference type="EMBL" id="CUP24547.1"/>
    </source>
</evidence>
<reference evidence="3 5" key="2">
    <citation type="submission" date="2018-08" db="EMBL/GenBank/DDBJ databases">
        <title>A genome reference for cultivated species of the human gut microbiota.</title>
        <authorList>
            <person name="Zou Y."/>
            <person name="Xue W."/>
            <person name="Luo G."/>
        </authorList>
    </citation>
    <scope>NUCLEOTIDE SEQUENCE [LARGE SCALE GENOMIC DNA]</scope>
    <source>
        <strain evidence="3 5">TM10-3</strain>
    </source>
</reference>
<dbReference type="Proteomes" id="UP000095602">
    <property type="component" value="Unassembled WGS sequence"/>
</dbReference>
<gene>
    <name evidence="3" type="ORF">DXD95_03710</name>
    <name evidence="2" type="ORF">ERS852497_02324</name>
</gene>
<feature type="transmembrane region" description="Helical" evidence="1">
    <location>
        <begin position="12"/>
        <end position="30"/>
    </location>
</feature>
<sequence>MIEILKSSLIGNMIGIVSLIVGIISLIITIKTMRSAKRIERDIKEAEAKAVDKDRFNKYKEGCIKRLELKRKVAAEEGVITYPLCNDVLASLNDLRGYGRIISEKDIDFINEKRRELMEISKELNGQKKDNWEDSQKFDVIVSDILNILRKGEYAL</sequence>
<protein>
    <submittedName>
        <fullName evidence="2">Uncharacterized protein</fullName>
    </submittedName>
</protein>